<keyword evidence="6" id="KW-0175">Coiled coil</keyword>
<evidence type="ECO:0000256" key="4">
    <source>
        <dbReference type="ARBA" id="ARBA00022927"/>
    </source>
</evidence>
<dbReference type="PANTHER" id="PTHR12965:SF0">
    <property type="entry name" value="VACUOLAR PROTEIN SORTING-ASSOCIATED PROTEIN 54"/>
    <property type="match status" value="1"/>
</dbReference>
<organism evidence="8 9">
    <name type="scientific">Blattamonas nauphoetae</name>
    <dbReference type="NCBI Taxonomy" id="2049346"/>
    <lineage>
        <taxon>Eukaryota</taxon>
        <taxon>Metamonada</taxon>
        <taxon>Preaxostyla</taxon>
        <taxon>Oxymonadida</taxon>
        <taxon>Blattamonas</taxon>
    </lineage>
</organism>
<keyword evidence="5" id="KW-0333">Golgi apparatus</keyword>
<evidence type="ECO:0000256" key="5">
    <source>
        <dbReference type="ARBA" id="ARBA00023034"/>
    </source>
</evidence>
<name>A0ABQ9YKB7_9EUKA</name>
<evidence type="ECO:0000313" key="9">
    <source>
        <dbReference type="Proteomes" id="UP001281761"/>
    </source>
</evidence>
<keyword evidence="4" id="KW-0653">Protein transport</keyword>
<evidence type="ECO:0000313" key="8">
    <source>
        <dbReference type="EMBL" id="KAK2964199.1"/>
    </source>
</evidence>
<evidence type="ECO:0000256" key="7">
    <source>
        <dbReference type="SAM" id="MobiDB-lite"/>
    </source>
</evidence>
<feature type="compositionally biased region" description="Polar residues" evidence="7">
    <location>
        <begin position="554"/>
        <end position="575"/>
    </location>
</feature>
<feature type="compositionally biased region" description="Low complexity" evidence="7">
    <location>
        <begin position="520"/>
        <end position="529"/>
    </location>
</feature>
<feature type="compositionally biased region" description="Basic residues" evidence="7">
    <location>
        <begin position="401"/>
        <end position="417"/>
    </location>
</feature>
<sequence length="1264" mass="141838">MWVDHFWLMNYEAPTERSGFIFNVPAFFFSPTFKVSDLETFQQIIALSPTHSLVQTTILTEKLLDYVDQIEIMFSTTLHAEQAQIINSIASISDLQATLYAASYIVGNIRQNLRTVDDEVIKESILISRLHKQKLRITQVSDILHRMAEIEEVIKEMDSFIASQQHLRAISLSEDILDDLDVAGPHSIWKRSITKQIRAKLSAIRGSVSKELLSVFTTPGCDGVTQVPNIIFPPYAMSHPSFLEYISLPINQIAFHHNQELTTSTLTSSLQVLQTSLTNPRLHRPEEIISAVLSVLSIMTTSREHDPTPEEESESVRFSAVIPLSVCNHIPLPSINTLLVPALKIGHASDFEEYQTILTNQHATDIKSLLTSFFDNHDVPSITFGSDSSSGLLHPQPIRKVQAKTKSQKPKAKKAPKPKLVVQTREQNIESRFGLSQTRPTPRQDKESDSSFQNFRGAFKKLRNEVKSTLSSSSSTSIKDKVDSKPSRLSINPISTRPTHLNPFTTTPVQQTPIRPPIKPAITPKPTSPSHDRTVFAQPRPPSVSHTSPPPQSPRNNTSTPPLQSMTPILPSSSPFVAPRSPSPTLPTLHSNHSSVVQPFTTPSLASALSSLSHQQFISFFRVVAAHATNRHAFTGITLQLVNSSIEELLWRTVVKLKFRPKARAHSTQTDEELSVEILNHQLHNMLPILETLSAARHEATFISTLILSLFVKHRKTYFTQTFSSIASSLSADLASSDPERQAYDRFWRREVTKLEDGLRETVHVCLLWVSHTDAIISQGDRIISQRKIEQDIVQANLAISKSSLIDSELKSFFVSSCHLIQNCIQSYTRVTPQTYSRHYDLFHYMFLSLSSLIGSFVTSLALHHQAILNHSIDTDTWNCEEMIGEGVQDIFDEMSGPMHIGPEMTLSDSEWFIVKHEEIQEEEEDDAPFLEEKEEDDVEDEILTQSEVSSVQSQMPDFLNTVQINGVSFRLFHWMETLTQSISENLELAASLAILSNSVNHSFHSLLVPISSIPSPFPTEPFLHYLAEPVEALLEQSLKLIKDVNASTFQLINKANLFTQRNVRISTRHIAAMHQHLNILQFFLSQIKQMAESINSTRTFIKTAQLNQTSQSLQKSIQFHQDELESRIVKIGTDATKHELRKLKLTPPAHHHSPAEMVPLPDEFVKATGKLNELSRTLSQYVPKQSKELLMTRTVNSVIVAIKELFSTQLSSSDDPESLSSFISSFLPLLAENLALHTTVSADAIVERLSPIRAQQSISPANI</sequence>
<reference evidence="8 9" key="1">
    <citation type="journal article" date="2022" name="bioRxiv">
        <title>Genomics of Preaxostyla Flagellates Illuminates Evolutionary Transitions and the Path Towards Mitochondrial Loss.</title>
        <authorList>
            <person name="Novak L.V.F."/>
            <person name="Treitli S.C."/>
            <person name="Pyrih J."/>
            <person name="Halakuc P."/>
            <person name="Pipaliya S.V."/>
            <person name="Vacek V."/>
            <person name="Brzon O."/>
            <person name="Soukal P."/>
            <person name="Eme L."/>
            <person name="Dacks J.B."/>
            <person name="Karnkowska A."/>
            <person name="Elias M."/>
            <person name="Hampl V."/>
        </authorList>
    </citation>
    <scope>NUCLEOTIDE SEQUENCE [LARGE SCALE GENOMIC DNA]</scope>
    <source>
        <strain evidence="8">NAU3</strain>
        <tissue evidence="8">Gut</tissue>
    </source>
</reference>
<evidence type="ECO:0000256" key="3">
    <source>
        <dbReference type="ARBA" id="ARBA00022448"/>
    </source>
</evidence>
<feature type="compositionally biased region" description="Low complexity" evidence="7">
    <location>
        <begin position="467"/>
        <end position="477"/>
    </location>
</feature>
<evidence type="ECO:0000256" key="1">
    <source>
        <dbReference type="ARBA" id="ARBA00004601"/>
    </source>
</evidence>
<dbReference type="InterPro" id="IPR039745">
    <property type="entry name" value="Vps54"/>
</dbReference>
<keyword evidence="3" id="KW-0813">Transport</keyword>
<dbReference type="EMBL" id="JARBJD010000003">
    <property type="protein sequence ID" value="KAK2964199.1"/>
    <property type="molecule type" value="Genomic_DNA"/>
</dbReference>
<keyword evidence="9" id="KW-1185">Reference proteome</keyword>
<comment type="caution">
    <text evidence="8">The sequence shown here is derived from an EMBL/GenBank/DDBJ whole genome shotgun (WGS) entry which is preliminary data.</text>
</comment>
<dbReference type="PANTHER" id="PTHR12965">
    <property type="entry name" value="VACUOLAR PROTEIN SORTING 54"/>
    <property type="match status" value="1"/>
</dbReference>
<accession>A0ABQ9YKB7</accession>
<feature type="region of interest" description="Disordered" evidence="7">
    <location>
        <begin position="400"/>
        <end position="452"/>
    </location>
</feature>
<comment type="similarity">
    <text evidence="2">Belongs to the VPS54 family.</text>
</comment>
<evidence type="ECO:0000256" key="2">
    <source>
        <dbReference type="ARBA" id="ARBA00009150"/>
    </source>
</evidence>
<dbReference type="Proteomes" id="UP001281761">
    <property type="component" value="Unassembled WGS sequence"/>
</dbReference>
<comment type="subcellular location">
    <subcellularLocation>
        <location evidence="1">Golgi apparatus</location>
        <location evidence="1">trans-Golgi network</location>
    </subcellularLocation>
</comment>
<proteinExistence type="inferred from homology"/>
<feature type="region of interest" description="Disordered" evidence="7">
    <location>
        <begin position="466"/>
        <end position="593"/>
    </location>
</feature>
<feature type="compositionally biased region" description="Polar residues" evidence="7">
    <location>
        <begin position="487"/>
        <end position="511"/>
    </location>
</feature>
<evidence type="ECO:0000256" key="6">
    <source>
        <dbReference type="ARBA" id="ARBA00023054"/>
    </source>
</evidence>
<protein>
    <submittedName>
        <fullName evidence="8">Vps54, component of GARP (Golgi-associated retrograde protein) complex</fullName>
    </submittedName>
</protein>
<gene>
    <name evidence="8" type="ORF">BLNAU_730</name>
</gene>